<evidence type="ECO:0000256" key="1">
    <source>
        <dbReference type="SAM" id="SignalP"/>
    </source>
</evidence>
<organism evidence="2 3">
    <name type="scientific">Burkholderia cepacia GG4</name>
    <dbReference type="NCBI Taxonomy" id="1009846"/>
    <lineage>
        <taxon>Bacteria</taxon>
        <taxon>Pseudomonadati</taxon>
        <taxon>Pseudomonadota</taxon>
        <taxon>Betaproteobacteria</taxon>
        <taxon>Burkholderiales</taxon>
        <taxon>Burkholderiaceae</taxon>
        <taxon>Burkholderia</taxon>
        <taxon>Burkholderia cepacia complex</taxon>
    </lineage>
</organism>
<feature type="chain" id="PRO_5040763255" evidence="1">
    <location>
        <begin position="24"/>
        <end position="292"/>
    </location>
</feature>
<dbReference type="AlphaFoldDB" id="A0A9W3K3H7"/>
<evidence type="ECO:0000313" key="2">
    <source>
        <dbReference type="EMBL" id="AFQ50184.1"/>
    </source>
</evidence>
<dbReference type="KEGG" id="bct:GEM_3794"/>
<reference evidence="2 3" key="1">
    <citation type="journal article" date="2012" name="J. Bacteriol.">
        <title>Complete Genome Sequence of Burkholderia sp. Strain GG4, a Betaproteobacterium That Reduces 3-Oxo-N-Acylhomoserine Lactones and Produces Different N-Acylhomoserine Lactones.</title>
        <authorList>
            <person name="Hong K.W."/>
            <person name="Koh C.L."/>
            <person name="Sam C.K."/>
            <person name="Yin W.F."/>
            <person name="Chan K.G."/>
        </authorList>
    </citation>
    <scope>NUCLEOTIDE SEQUENCE [LARGE SCALE GENOMIC DNA]</scope>
    <source>
        <strain evidence="2 3">GG4</strain>
    </source>
</reference>
<keyword evidence="1" id="KW-0732">Signal</keyword>
<sequence>MKIMTLKGYFAALLLSLISFSSAGFGSSLPTASGGAAPPSVGQAWETFENGTNYKIVKISNDRFLIVYGNKNNISGYVVYDRQNGPTSTEYVPWTSISSDITIGIQETSSQSIGVMLSIDGETTSFVAKPYRPRHKVRAVIRPGKWSAVVSGTSMQLQIAPNLVDVSIDIGKCRLTGKIKSSNQENAYRVTASPATAACRTTVGQTIDAALLFSEDLAVVYTTERESATFIFVGPEASASVLNTTPEPRNTSACAQWRALCRAKCSAMTLPTGNFGFKFWNCVNSCNALAGC</sequence>
<protein>
    <submittedName>
        <fullName evidence="2">Uncharacterized protein</fullName>
    </submittedName>
</protein>
<feature type="signal peptide" evidence="1">
    <location>
        <begin position="1"/>
        <end position="23"/>
    </location>
</feature>
<name>A0A9W3K3H7_BURCE</name>
<dbReference type="EMBL" id="CP003775">
    <property type="protein sequence ID" value="AFQ50184.1"/>
    <property type="molecule type" value="Genomic_DNA"/>
</dbReference>
<gene>
    <name evidence="2" type="ORF">GEM_3794</name>
</gene>
<dbReference type="Proteomes" id="UP000032866">
    <property type="component" value="Chromosome 2"/>
</dbReference>
<evidence type="ECO:0000313" key="3">
    <source>
        <dbReference type="Proteomes" id="UP000032866"/>
    </source>
</evidence>
<accession>A0A9W3K3H7</accession>
<proteinExistence type="predicted"/>